<name>A0ABY6HTU1_9ARCH</name>
<dbReference type="EMBL" id="CP104013">
    <property type="protein sequence ID" value="UYP46933.1"/>
    <property type="molecule type" value="Genomic_DNA"/>
</dbReference>
<evidence type="ECO:0000313" key="2">
    <source>
        <dbReference type="Proteomes" id="UP001208689"/>
    </source>
</evidence>
<organism evidence="1 2">
    <name type="scientific">Candidatus Lokiarchaeum ossiferum</name>
    <dbReference type="NCBI Taxonomy" id="2951803"/>
    <lineage>
        <taxon>Archaea</taxon>
        <taxon>Promethearchaeati</taxon>
        <taxon>Promethearchaeota</taxon>
        <taxon>Promethearchaeia</taxon>
        <taxon>Promethearchaeales</taxon>
        <taxon>Promethearchaeaceae</taxon>
        <taxon>Candidatus Lokiarchaeum</taxon>
    </lineage>
</organism>
<accession>A0ABY6HTU1</accession>
<evidence type="ECO:0000313" key="1">
    <source>
        <dbReference type="EMBL" id="UYP46933.1"/>
    </source>
</evidence>
<protein>
    <submittedName>
        <fullName evidence="1">Uncharacterized protein</fullName>
    </submittedName>
</protein>
<proteinExistence type="predicted"/>
<keyword evidence="2" id="KW-1185">Reference proteome</keyword>
<reference evidence="1" key="1">
    <citation type="submission" date="2022-09" db="EMBL/GenBank/DDBJ databases">
        <title>Actin cytoskeleton and complex cell architecture in an #Asgard archaeon.</title>
        <authorList>
            <person name="Ponce Toledo R.I."/>
            <person name="Schleper C."/>
            <person name="Rodrigues Oliveira T."/>
            <person name="Wollweber F."/>
            <person name="Xu J."/>
            <person name="Rittmann S."/>
            <person name="Klingl A."/>
            <person name="Pilhofer M."/>
        </authorList>
    </citation>
    <scope>NUCLEOTIDE SEQUENCE</scope>
    <source>
        <strain evidence="1">B-35</strain>
    </source>
</reference>
<sequence length="40" mass="4660">MIFVPTSKKFKEGISEIEILDFRTIFNGIYYLSCPSFDPL</sequence>
<gene>
    <name evidence="1" type="ORF">NEF87_003218</name>
</gene>
<dbReference type="Proteomes" id="UP001208689">
    <property type="component" value="Chromosome"/>
</dbReference>